<evidence type="ECO:0000313" key="11">
    <source>
        <dbReference type="RefSeq" id="WP_028312785.1"/>
    </source>
</evidence>
<dbReference type="GO" id="GO:0005829">
    <property type="term" value="C:cytosol"/>
    <property type="evidence" value="ECO:0007669"/>
    <property type="project" value="TreeGrafter"/>
</dbReference>
<dbReference type="PANTHER" id="PTHR30435:SF1">
    <property type="entry name" value="FLAGELLAR HOOK PROTEIN FLGE"/>
    <property type="match status" value="1"/>
</dbReference>
<dbReference type="Proteomes" id="UP000675920">
    <property type="component" value="Unplaced"/>
</dbReference>
<reference evidence="11" key="2">
    <citation type="journal article" date="2007" name="PLoS ONE">
        <title>The flagellum of Pseudomonas aeruginosa is required for resistance to clearance by surfactant protein A.</title>
        <authorList>
            <person name="Zhang S."/>
            <person name="McCormack F.X."/>
            <person name="Levesque R.C."/>
            <person name="O'Toole G.A."/>
            <person name="Lau G.W."/>
        </authorList>
    </citation>
    <scope>NUCLEOTIDE SEQUENCE</scope>
</reference>
<dbReference type="NCBIfam" id="NF004238">
    <property type="entry name" value="PRK05682.1-1"/>
    <property type="match status" value="1"/>
</dbReference>
<dbReference type="InterPro" id="IPR037925">
    <property type="entry name" value="FlgE/F/G-like"/>
</dbReference>
<dbReference type="InterPro" id="IPR019776">
    <property type="entry name" value="Flagellar_basal_body_rod_CS"/>
</dbReference>
<evidence type="ECO:0000259" key="8">
    <source>
        <dbReference type="Pfam" id="PF07559"/>
    </source>
</evidence>
<dbReference type="InterPro" id="IPR001444">
    <property type="entry name" value="Flag_bb_rod_N"/>
</dbReference>
<gene>
    <name evidence="11" type="primary">flgE</name>
</gene>
<evidence type="ECO:0000256" key="1">
    <source>
        <dbReference type="ARBA" id="ARBA00004117"/>
    </source>
</evidence>
<evidence type="ECO:0000256" key="4">
    <source>
        <dbReference type="ARBA" id="ARBA00023143"/>
    </source>
</evidence>
<dbReference type="NCBIfam" id="TIGR03506">
    <property type="entry name" value="FlgEFG_subfam"/>
    <property type="match status" value="1"/>
</dbReference>
<dbReference type="Pfam" id="PF22692">
    <property type="entry name" value="LlgE_F_G_D1"/>
    <property type="match status" value="1"/>
</dbReference>
<comment type="function">
    <text evidence="5">A flexible structure which links the flagellar filament to the drive apparatus in the basal body.</text>
</comment>
<feature type="domain" description="Flagellar basal-body/hook protein C-terminal" evidence="7">
    <location>
        <begin position="361"/>
        <end position="406"/>
    </location>
</feature>
<feature type="domain" description="Flagellar hook protein FlgE D2" evidence="8">
    <location>
        <begin position="161"/>
        <end position="288"/>
    </location>
</feature>
<dbReference type="InterPro" id="IPR010930">
    <property type="entry name" value="Flg_bb/hook_C_dom"/>
</dbReference>
<feature type="domain" description="Flagellar basal body rod protein N-terminal" evidence="6">
    <location>
        <begin position="6"/>
        <end position="33"/>
    </location>
</feature>
<feature type="domain" description="Flagellar hook protein FlgE/F/G-like D1" evidence="9">
    <location>
        <begin position="83"/>
        <end position="132"/>
    </location>
</feature>
<sequence length="407" mass="42178">MGFQQGLSGLNAASKNLDVIGNNVANANTIGFKGQRAEFGDMYANSLLGSSQTIPGIGVRTAAITQQFGQGNISVTSNPLDIAINGNGFFRLENNGVVTYSRNGQFQVDKDQYLVTASGQHVTGFVADAGGSITADAPGRLRLSTTAMAPAVTTKSTIKGNFDSREDTIPNTPFNPVDSTTYNGASGMTVYDDLGNSHAVQLYFARPDPTTSDWQVYAVENGSTLNGGTAIGTLSFSNGLLSSTATTNFTVPVPAANGAGAFSFDIDFAGSTQFGASTAMTAITQDGYAPGTLAGFSIGNDGTISGRYSNGQTKAQGRIVLTDFANPQGLASLGNNQWAETTASGQPVTGTAGTGNFGTMQSAALEEANVDLTNELVNMITAQRAYQANAQTVKTMDSMLQTLVNMR</sequence>
<dbReference type="InterPro" id="IPR011491">
    <property type="entry name" value="FlgE_D2"/>
</dbReference>
<dbReference type="PANTHER" id="PTHR30435">
    <property type="entry name" value="FLAGELLAR PROTEIN"/>
    <property type="match status" value="1"/>
</dbReference>
<keyword evidence="11" id="KW-0969">Cilium</keyword>
<name>A0A8B6X6D4_9BURK</name>
<evidence type="ECO:0000259" key="9">
    <source>
        <dbReference type="Pfam" id="PF22692"/>
    </source>
</evidence>
<evidence type="ECO:0000256" key="3">
    <source>
        <dbReference type="ARBA" id="ARBA00019015"/>
    </source>
</evidence>
<evidence type="ECO:0000313" key="10">
    <source>
        <dbReference type="Proteomes" id="UP000675920"/>
    </source>
</evidence>
<proteinExistence type="inferred from homology"/>
<evidence type="ECO:0000259" key="6">
    <source>
        <dbReference type="Pfam" id="PF00460"/>
    </source>
</evidence>
<evidence type="ECO:0000256" key="2">
    <source>
        <dbReference type="ARBA" id="ARBA00009677"/>
    </source>
</evidence>
<keyword evidence="4 5" id="KW-0975">Bacterial flagellum</keyword>
<dbReference type="Pfam" id="PF07559">
    <property type="entry name" value="FlgE_D2"/>
    <property type="match status" value="1"/>
</dbReference>
<dbReference type="Gene3D" id="2.60.98.20">
    <property type="entry name" value="Flagellar hook protein FlgE"/>
    <property type="match status" value="1"/>
</dbReference>
<dbReference type="Pfam" id="PF00460">
    <property type="entry name" value="Flg_bb_rod"/>
    <property type="match status" value="1"/>
</dbReference>
<dbReference type="GO" id="GO:0009424">
    <property type="term" value="C:bacterial-type flagellum hook"/>
    <property type="evidence" value="ECO:0007669"/>
    <property type="project" value="TreeGrafter"/>
</dbReference>
<dbReference type="Pfam" id="PF06429">
    <property type="entry name" value="Flg_bbr_C"/>
    <property type="match status" value="1"/>
</dbReference>
<reference evidence="11" key="3">
    <citation type="submission" date="2025-08" db="UniProtKB">
        <authorList>
            <consortium name="RefSeq"/>
        </authorList>
    </citation>
    <scope>IDENTIFICATION</scope>
</reference>
<accession>A0A8B6X6D4</accession>
<dbReference type="GO" id="GO:0071978">
    <property type="term" value="P:bacterial-type flagellum-dependent swarming motility"/>
    <property type="evidence" value="ECO:0007669"/>
    <property type="project" value="TreeGrafter"/>
</dbReference>
<dbReference type="RefSeq" id="WP_028312785.1">
    <property type="nucleotide sequence ID" value="NZ_KI519499.1"/>
</dbReference>
<comment type="similarity">
    <text evidence="2 5">Belongs to the flagella basal body rod proteins family.</text>
</comment>
<evidence type="ECO:0000259" key="7">
    <source>
        <dbReference type="Pfam" id="PF06429"/>
    </source>
</evidence>
<evidence type="ECO:0000256" key="5">
    <source>
        <dbReference type="RuleBase" id="RU362116"/>
    </source>
</evidence>
<dbReference type="GO" id="GO:0009425">
    <property type="term" value="C:bacterial-type flagellum basal body"/>
    <property type="evidence" value="ECO:0007669"/>
    <property type="project" value="UniProtKB-SubCell"/>
</dbReference>
<keyword evidence="10" id="KW-1185">Reference proteome</keyword>
<dbReference type="InterPro" id="IPR020013">
    <property type="entry name" value="Flagellar_FlgE/F/G"/>
</dbReference>
<dbReference type="AlphaFoldDB" id="A0A8B6X6D4"/>
<reference evidence="11" key="1">
    <citation type="journal article" date="2005" name="J. Bacteriol.">
        <title>The Flag-2 locus, an ancestral gene cluster, is potentially associated with a novel flagellar system from Escherichia coli.</title>
        <authorList>
            <person name="Ren C.P."/>
            <person name="Beatson S.A."/>
            <person name="Parkhill J."/>
            <person name="Pallen M.J."/>
        </authorList>
    </citation>
    <scope>NUCLEOTIDE SEQUENCE</scope>
</reference>
<dbReference type="SUPFAM" id="SSF117143">
    <property type="entry name" value="Flagellar hook protein flgE"/>
    <property type="match status" value="1"/>
</dbReference>
<dbReference type="InterPro" id="IPR053967">
    <property type="entry name" value="LlgE_F_G-like_D1"/>
</dbReference>
<dbReference type="PROSITE" id="PS00588">
    <property type="entry name" value="FLAGELLA_BB_ROD"/>
    <property type="match status" value="1"/>
</dbReference>
<comment type="subcellular location">
    <subcellularLocation>
        <location evidence="1 5">Bacterial flagellum basal body</location>
    </subcellularLocation>
</comment>
<protein>
    <recommendedName>
        <fullName evidence="3 5">Flagellar hook protein FlgE</fullName>
    </recommendedName>
</protein>
<dbReference type="OrthoDB" id="8578401at2"/>
<keyword evidence="11" id="KW-0282">Flagellum</keyword>
<dbReference type="InterPro" id="IPR037058">
    <property type="entry name" value="Falgellar_hook_FlgE_sf"/>
</dbReference>
<organism evidence="10 11">
    <name type="scientific">Derxia gummosa DSM 723</name>
    <dbReference type="NCBI Taxonomy" id="1121388"/>
    <lineage>
        <taxon>Bacteria</taxon>
        <taxon>Pseudomonadati</taxon>
        <taxon>Pseudomonadota</taxon>
        <taxon>Betaproteobacteria</taxon>
        <taxon>Burkholderiales</taxon>
        <taxon>Alcaligenaceae</taxon>
        <taxon>Derxia</taxon>
    </lineage>
</organism>
<keyword evidence="11" id="KW-0966">Cell projection</keyword>